<evidence type="ECO:0000313" key="2">
    <source>
        <dbReference type="Proteomes" id="UP001165653"/>
    </source>
</evidence>
<protein>
    <submittedName>
        <fullName evidence="1">Uncharacterized protein</fullName>
    </submittedName>
</protein>
<accession>A0ABT3G5G1</accession>
<dbReference type="RefSeq" id="WP_264513995.1">
    <property type="nucleotide sequence ID" value="NZ_JAPDDR010000006.1"/>
</dbReference>
<organism evidence="1 2">
    <name type="scientific">Luteolibacter rhizosphaerae</name>
    <dbReference type="NCBI Taxonomy" id="2989719"/>
    <lineage>
        <taxon>Bacteria</taxon>
        <taxon>Pseudomonadati</taxon>
        <taxon>Verrucomicrobiota</taxon>
        <taxon>Verrucomicrobiia</taxon>
        <taxon>Verrucomicrobiales</taxon>
        <taxon>Verrucomicrobiaceae</taxon>
        <taxon>Luteolibacter</taxon>
    </lineage>
</organism>
<comment type="caution">
    <text evidence="1">The sequence shown here is derived from an EMBL/GenBank/DDBJ whole genome shotgun (WGS) entry which is preliminary data.</text>
</comment>
<sequence>MKSFDPMNSGGDSDFERELLGMELRRPPAEWKALLLPKPVPPLFTKPFLLGLAACWAASAAIYFSTPETELPGPPVLLPPQNLPEIRDNVLAYQPENI</sequence>
<gene>
    <name evidence="1" type="ORF">OJ996_12830</name>
</gene>
<evidence type="ECO:0000313" key="1">
    <source>
        <dbReference type="EMBL" id="MCW1914465.1"/>
    </source>
</evidence>
<dbReference type="EMBL" id="JAPDDR010000006">
    <property type="protein sequence ID" value="MCW1914465.1"/>
    <property type="molecule type" value="Genomic_DNA"/>
</dbReference>
<name>A0ABT3G5G1_9BACT</name>
<keyword evidence="2" id="KW-1185">Reference proteome</keyword>
<dbReference type="Proteomes" id="UP001165653">
    <property type="component" value="Unassembled WGS sequence"/>
</dbReference>
<reference evidence="1" key="1">
    <citation type="submission" date="2022-10" db="EMBL/GenBank/DDBJ databases">
        <title>Luteolibacter sp. GHJ8, whole genome shotgun sequencing project.</title>
        <authorList>
            <person name="Zhao G."/>
            <person name="Shen L."/>
        </authorList>
    </citation>
    <scope>NUCLEOTIDE SEQUENCE</scope>
    <source>
        <strain evidence="1">GHJ8</strain>
    </source>
</reference>
<proteinExistence type="predicted"/>